<dbReference type="PROSITE" id="PS51257">
    <property type="entry name" value="PROKAR_LIPOPROTEIN"/>
    <property type="match status" value="1"/>
</dbReference>
<evidence type="ECO:0000313" key="1">
    <source>
        <dbReference type="EMBL" id="GAA0864052.1"/>
    </source>
</evidence>
<proteinExistence type="predicted"/>
<dbReference type="EMBL" id="BAAACP010000008">
    <property type="protein sequence ID" value="GAA0864052.1"/>
    <property type="molecule type" value="Genomic_DNA"/>
</dbReference>
<reference evidence="1 2" key="1">
    <citation type="journal article" date="2019" name="Int. J. Syst. Evol. Microbiol.">
        <title>The Global Catalogue of Microorganisms (GCM) 10K type strain sequencing project: providing services to taxonomists for standard genome sequencing and annotation.</title>
        <authorList>
            <consortium name="The Broad Institute Genomics Platform"/>
            <consortium name="The Broad Institute Genome Sequencing Center for Infectious Disease"/>
            <person name="Wu L."/>
            <person name="Ma J."/>
        </authorList>
    </citation>
    <scope>NUCLEOTIDE SEQUENCE [LARGE SCALE GENOMIC DNA]</scope>
    <source>
        <strain evidence="1 2">JCM 6486</strain>
    </source>
</reference>
<gene>
    <name evidence="1" type="ORF">GCM10008917_16010</name>
</gene>
<comment type="caution">
    <text evidence="1">The sequence shown here is derived from an EMBL/GenBank/DDBJ whole genome shotgun (WGS) entry which is preliminary data.</text>
</comment>
<accession>A0ABN1M441</accession>
<evidence type="ECO:0008006" key="3">
    <source>
        <dbReference type="Google" id="ProtNLM"/>
    </source>
</evidence>
<organism evidence="1 2">
    <name type="scientific">Paraclostridium tenue</name>
    <dbReference type="NCBI Taxonomy" id="1737"/>
    <lineage>
        <taxon>Bacteria</taxon>
        <taxon>Bacillati</taxon>
        <taxon>Bacillota</taxon>
        <taxon>Clostridia</taxon>
        <taxon>Peptostreptococcales</taxon>
        <taxon>Peptostreptococcaceae</taxon>
        <taxon>Paraclostridium</taxon>
    </lineage>
</organism>
<name>A0ABN1M441_9FIRM</name>
<keyword evidence="2" id="KW-1185">Reference proteome</keyword>
<protein>
    <recommendedName>
        <fullName evidence="3">Lipoprotein</fullName>
    </recommendedName>
</protein>
<dbReference type="Proteomes" id="UP001400965">
    <property type="component" value="Unassembled WGS sequence"/>
</dbReference>
<evidence type="ECO:0000313" key="2">
    <source>
        <dbReference type="Proteomes" id="UP001400965"/>
    </source>
</evidence>
<sequence>MKLIKLYTLCLLSIIIAGCYFGTDYLINAISSNDKDVKLDPDIYKIEVNENGQTYGTYEIDENGETIEPDLMAVVGLDDVEGYVKKVDLYDEANQPNNPKEAIAYMKKREKEGPRIIPVYKEDGKTVIGKFKID</sequence>
<dbReference type="RefSeq" id="WP_346044692.1">
    <property type="nucleotide sequence ID" value="NZ_BAAACP010000008.1"/>
</dbReference>